<protein>
    <submittedName>
        <fullName evidence="3">GAF sensor protein</fullName>
    </submittedName>
</protein>
<evidence type="ECO:0000313" key="3">
    <source>
        <dbReference type="EMBL" id="ADB61096.1"/>
    </source>
</evidence>
<dbReference type="OrthoDB" id="8127at2157"/>
<dbReference type="Pfam" id="PF01590">
    <property type="entry name" value="GAF"/>
    <property type="match status" value="1"/>
</dbReference>
<feature type="region of interest" description="Disordered" evidence="1">
    <location>
        <begin position="232"/>
        <end position="253"/>
    </location>
</feature>
<feature type="domain" description="GAF" evidence="2">
    <location>
        <begin position="33"/>
        <end position="181"/>
    </location>
</feature>
<dbReference type="Proteomes" id="UP000001903">
    <property type="component" value="Chromosome"/>
</dbReference>
<organism evidence="3 4">
    <name type="scientific">Haloterrigena turkmenica (strain ATCC 51198 / DSM 5511 / JCM 9101 / NCIMB 13204 / VKM B-1734 / 4k)</name>
    <name type="common">Halococcus turkmenicus</name>
    <dbReference type="NCBI Taxonomy" id="543526"/>
    <lineage>
        <taxon>Archaea</taxon>
        <taxon>Methanobacteriati</taxon>
        <taxon>Methanobacteriota</taxon>
        <taxon>Stenosarchaea group</taxon>
        <taxon>Halobacteria</taxon>
        <taxon>Halobacteriales</taxon>
        <taxon>Natrialbaceae</taxon>
        <taxon>Haloterrigena</taxon>
    </lineage>
</organism>
<evidence type="ECO:0000259" key="2">
    <source>
        <dbReference type="SMART" id="SM00065"/>
    </source>
</evidence>
<dbReference type="RefSeq" id="WP_012943385.1">
    <property type="nucleotide sequence ID" value="NC_013743.1"/>
</dbReference>
<reference evidence="3 4" key="1">
    <citation type="journal article" date="2010" name="Stand. Genomic Sci.">
        <title>Complete genome sequence of Haloterrigena turkmenica type strain (4k).</title>
        <authorList>
            <person name="Saunders E."/>
            <person name="Tindall B.J."/>
            <person name="Fahnrich R."/>
            <person name="Lapidus A."/>
            <person name="Copeland A."/>
            <person name="Del Rio T.G."/>
            <person name="Lucas S."/>
            <person name="Chen F."/>
            <person name="Tice H."/>
            <person name="Cheng J.F."/>
            <person name="Han C."/>
            <person name="Detter J.C."/>
            <person name="Bruce D."/>
            <person name="Goodwin L."/>
            <person name="Chain P."/>
            <person name="Pitluck S."/>
            <person name="Pati A."/>
            <person name="Ivanova N."/>
            <person name="Mavromatis K."/>
            <person name="Chen A."/>
            <person name="Palaniappan K."/>
            <person name="Land M."/>
            <person name="Hauser L."/>
            <person name="Chang Y.J."/>
            <person name="Jeffries C.D."/>
            <person name="Brettin T."/>
            <person name="Rohde M."/>
            <person name="Goker M."/>
            <person name="Bristow J."/>
            <person name="Eisen J.A."/>
            <person name="Markowitz V."/>
            <person name="Hugenholtz P."/>
            <person name="Klenk H.P."/>
            <person name="Kyrpides N.C."/>
        </authorList>
    </citation>
    <scope>NUCLEOTIDE SEQUENCE [LARGE SCALE GENOMIC DNA]</scope>
    <source>
        <strain evidence="4">ATCC 51198 / DSM 5511 / JCM 9101 / NCIMB 13204 / VKM B-1734 / 4k</strain>
    </source>
</reference>
<evidence type="ECO:0000256" key="1">
    <source>
        <dbReference type="SAM" id="MobiDB-lite"/>
    </source>
</evidence>
<keyword evidence="4" id="KW-1185">Reference proteome</keyword>
<dbReference type="Gene3D" id="3.30.450.40">
    <property type="match status" value="1"/>
</dbReference>
<dbReference type="InterPro" id="IPR029016">
    <property type="entry name" value="GAF-like_dom_sf"/>
</dbReference>
<dbReference type="STRING" id="543526.Htur_2216"/>
<dbReference type="InterPro" id="IPR003018">
    <property type="entry name" value="GAF"/>
</dbReference>
<dbReference type="KEGG" id="htu:Htur_2216"/>
<dbReference type="SUPFAM" id="SSF55781">
    <property type="entry name" value="GAF domain-like"/>
    <property type="match status" value="1"/>
</dbReference>
<sequence length="253" mass="27636">MESPSPTEVELESRLRQQEVVAELGQRALDTADLDRLIDDAAAAVANALSAEYCGVFEESWGGDAASLREGVGWRSGVVGSATVPADRESLVGVTLRTDDPVIVEDRRSDGAVFEAELFAGHDVTSGITVAVGSEDEPWGALGVYSSDRRTFSERDATFLRSVANVIAGAIDRTEKDRRLREREARLERYTEYTDGILDAVDDVFYVVDETGDFQRWNETLNAVTGLHRRGDRVDAPAGVHRRGGPRANRHGD</sequence>
<name>D2RTZ5_HALTV</name>
<dbReference type="eggNOG" id="arCOG02360">
    <property type="taxonomic scope" value="Archaea"/>
</dbReference>
<gene>
    <name evidence="3" type="ordered locus">Htur_2216</name>
</gene>
<feature type="compositionally biased region" description="Basic residues" evidence="1">
    <location>
        <begin position="240"/>
        <end position="253"/>
    </location>
</feature>
<dbReference type="HOGENOM" id="CLU_1096700_0_0_2"/>
<accession>D2RTZ5</accession>
<dbReference type="EMBL" id="CP001860">
    <property type="protein sequence ID" value="ADB61096.1"/>
    <property type="molecule type" value="Genomic_DNA"/>
</dbReference>
<dbReference type="AlphaFoldDB" id="D2RTZ5"/>
<dbReference type="SMART" id="SM00065">
    <property type="entry name" value="GAF"/>
    <property type="match status" value="1"/>
</dbReference>
<evidence type="ECO:0000313" key="4">
    <source>
        <dbReference type="Proteomes" id="UP000001903"/>
    </source>
</evidence>
<dbReference type="GeneID" id="8742820"/>
<proteinExistence type="predicted"/>